<reference evidence="1" key="1">
    <citation type="thesis" date="2021" institute="BYU ScholarsArchive" country="Provo, UT, USA">
        <title>Applications of and Algorithms for Genome Assembly and Genomic Analyses with an Emphasis on Marine Teleosts.</title>
        <authorList>
            <person name="Pickett B.D."/>
        </authorList>
    </citation>
    <scope>NUCLEOTIDE SEQUENCE</scope>
    <source>
        <strain evidence="1">HI-2016</strain>
    </source>
</reference>
<evidence type="ECO:0000313" key="1">
    <source>
        <dbReference type="EMBL" id="KAG9340649.1"/>
    </source>
</evidence>
<dbReference type="EMBL" id="JAFBMS010000041">
    <property type="protein sequence ID" value="KAG9340649.1"/>
    <property type="molecule type" value="Genomic_DNA"/>
</dbReference>
<gene>
    <name evidence="1" type="ORF">JZ751_021205</name>
</gene>
<protein>
    <submittedName>
        <fullName evidence="1">Uncharacterized protein</fullName>
    </submittedName>
</protein>
<proteinExistence type="predicted"/>
<name>A0A8T2NK80_9TELE</name>
<evidence type="ECO:0000313" key="2">
    <source>
        <dbReference type="Proteomes" id="UP000824540"/>
    </source>
</evidence>
<comment type="caution">
    <text evidence="1">The sequence shown here is derived from an EMBL/GenBank/DDBJ whole genome shotgun (WGS) entry which is preliminary data.</text>
</comment>
<keyword evidence="2" id="KW-1185">Reference proteome</keyword>
<dbReference type="InterPro" id="IPR002110">
    <property type="entry name" value="Ankyrin_rpt"/>
</dbReference>
<dbReference type="Proteomes" id="UP000824540">
    <property type="component" value="Unassembled WGS sequence"/>
</dbReference>
<accession>A0A8T2NK80</accession>
<sequence>MHRGQGERPGLELNVCLRRGVRATAGSRCPGLNVRYLLKNNVSPDLCNEDGLTALHQVLRRLDPSAEQLGLEITAEINRPTLSSGAAALLGYEGLNLFQVKKGLRLQMAVFILRSSDLPDVTGVNVS</sequence>
<dbReference type="OrthoDB" id="19014at2759"/>
<dbReference type="AlphaFoldDB" id="A0A8T2NK80"/>
<organism evidence="1 2">
    <name type="scientific">Albula glossodonta</name>
    <name type="common">roundjaw bonefish</name>
    <dbReference type="NCBI Taxonomy" id="121402"/>
    <lineage>
        <taxon>Eukaryota</taxon>
        <taxon>Metazoa</taxon>
        <taxon>Chordata</taxon>
        <taxon>Craniata</taxon>
        <taxon>Vertebrata</taxon>
        <taxon>Euteleostomi</taxon>
        <taxon>Actinopterygii</taxon>
        <taxon>Neopterygii</taxon>
        <taxon>Teleostei</taxon>
        <taxon>Albuliformes</taxon>
        <taxon>Albulidae</taxon>
        <taxon>Albula</taxon>
    </lineage>
</organism>
<dbReference type="Pfam" id="PF13637">
    <property type="entry name" value="Ank_4"/>
    <property type="match status" value="1"/>
</dbReference>